<gene>
    <name evidence="1" type="ORF">ALC60_12578</name>
</gene>
<dbReference type="AlphaFoldDB" id="A0A151WKB4"/>
<organism evidence="1 2">
    <name type="scientific">Mycetomoellerius zeteki</name>
    <dbReference type="NCBI Taxonomy" id="64791"/>
    <lineage>
        <taxon>Eukaryota</taxon>
        <taxon>Metazoa</taxon>
        <taxon>Ecdysozoa</taxon>
        <taxon>Arthropoda</taxon>
        <taxon>Hexapoda</taxon>
        <taxon>Insecta</taxon>
        <taxon>Pterygota</taxon>
        <taxon>Neoptera</taxon>
        <taxon>Endopterygota</taxon>
        <taxon>Hymenoptera</taxon>
        <taxon>Apocrita</taxon>
        <taxon>Aculeata</taxon>
        <taxon>Formicoidea</taxon>
        <taxon>Formicidae</taxon>
        <taxon>Myrmicinae</taxon>
        <taxon>Mycetomoellerius</taxon>
    </lineage>
</organism>
<sequence>MGCDVNIDLTKNFLQLMIQKTIRILIVLSWFLLPYNDSTSDKFSSICKNTNMKLAFFSDNKLNRFIKVQKDALPKFDNENVVYKICCKDSVESSTSRVSLTRKVHFNKTIPTTVASVAEIMAVFYAVSRELTTVKSTVLGHEIREFEYFRVQQWDCLVDERELSSPVIHGDERWEWRNDGGSELHEWNVDGEGKGRGEAFSSGNARALCILRFIVRHSSSNLPA</sequence>
<dbReference type="Proteomes" id="UP000075809">
    <property type="component" value="Unassembled WGS sequence"/>
</dbReference>
<evidence type="ECO:0000313" key="1">
    <source>
        <dbReference type="EMBL" id="KYQ48250.1"/>
    </source>
</evidence>
<keyword evidence="2" id="KW-1185">Reference proteome</keyword>
<accession>A0A151WKB4</accession>
<evidence type="ECO:0000313" key="2">
    <source>
        <dbReference type="Proteomes" id="UP000075809"/>
    </source>
</evidence>
<reference evidence="1 2" key="1">
    <citation type="submission" date="2015-09" db="EMBL/GenBank/DDBJ databases">
        <title>Trachymyrmex zeteki WGS genome.</title>
        <authorList>
            <person name="Nygaard S."/>
            <person name="Hu H."/>
            <person name="Boomsma J."/>
            <person name="Zhang G."/>
        </authorList>
    </citation>
    <scope>NUCLEOTIDE SEQUENCE [LARGE SCALE GENOMIC DNA]</scope>
    <source>
        <strain evidence="1">Tzet28-1</strain>
        <tissue evidence="1">Whole body</tissue>
    </source>
</reference>
<name>A0A151WKB4_9HYME</name>
<dbReference type="EMBL" id="KQ983012">
    <property type="protein sequence ID" value="KYQ48250.1"/>
    <property type="molecule type" value="Genomic_DNA"/>
</dbReference>
<proteinExistence type="predicted"/>
<protein>
    <submittedName>
        <fullName evidence="1">Uncharacterized protein</fullName>
    </submittedName>
</protein>